<dbReference type="Pfam" id="PF25013">
    <property type="entry name" value="LRR_Zer-1"/>
    <property type="match status" value="1"/>
</dbReference>
<sequence length="770" mass="87086">MLPFLTMCTDSAPETLLELCLKYVVNHLDTICSVDPFTKDYKLRDGLALPSEICENILQVYQQSGHILDDRFVNIFQNPHTTRLQRVRLRNSSITDDGLCVLLKQKLIELDIDNCSNITEGSLVHINEGGSSLRSLIVGSSVNLLPDTLFLENSQMQERNSVSVYQKQGYILHTPNLRRLAVRNVIVDGEKMYFPLLLHPLHSLMYLDLSGCSDLGDLSYLCELKSLISLILYNVQRLQDAIGSLCKLVNLRHLDISQSKEKHGTFRNENQTLAMLVESLPHLTSLDISGTNLAGTGVAEHNPASKNQGVSVPQTDIPGLSSRVLNPFEFLGLYGTYHEACHRHDIPAKKVAGDANENQILVAALAYIERPDILQKVLNDLYHLLRYETFQNTSYALHIILEAMDQHLTEKHIQISGSATLFYIVKSKEKHVFGVREKRRLICTLINGMSAHRGEDTMMRNGCLTLFQFKIPDDVLFDYERLVHILLHIVSEMEQGGFVQRIGIYLLNSLACQVDGLQKQMLGDLGAINQMLTLIENRLERKVFDDALEVAWSTMWNVTDETAVNCQRFLDGRGMELFLGCLSTFPHKEELLRNMMGLLGNVAEVRLLRQRLMTSQFVSVFADLLDTGSEGIEISYNAAGVLSHMASDGPAVWTLKSPRREDVLHRMVAAIDRWDLETERNINYRSFEPILNLSKVYHTPECQHWAVWALANLTKVYPKRYCSLVESEGGIHILEEIICNEKPYARIKELAAMVIMNCKEFKESDAPLSG</sequence>
<dbReference type="InterPro" id="IPR016024">
    <property type="entry name" value="ARM-type_fold"/>
</dbReference>
<name>A0A067R7W4_ZOONE</name>
<evidence type="ECO:0000259" key="7">
    <source>
        <dbReference type="Pfam" id="PF22964"/>
    </source>
</evidence>
<evidence type="ECO:0000256" key="2">
    <source>
        <dbReference type="ARBA" id="ARBA00022614"/>
    </source>
</evidence>
<evidence type="ECO:0000256" key="4">
    <source>
        <dbReference type="ARBA" id="ARBA00022786"/>
    </source>
</evidence>
<dbReference type="SUPFAM" id="SSF52047">
    <property type="entry name" value="RNI-like"/>
    <property type="match status" value="1"/>
</dbReference>
<gene>
    <name evidence="9" type="ORF">L798_06153</name>
</gene>
<reference evidence="9 10" key="1">
    <citation type="journal article" date="2014" name="Nat. Commun.">
        <title>Molecular traces of alternative social organization in a termite genome.</title>
        <authorList>
            <person name="Terrapon N."/>
            <person name="Li C."/>
            <person name="Robertson H.M."/>
            <person name="Ji L."/>
            <person name="Meng X."/>
            <person name="Booth W."/>
            <person name="Chen Z."/>
            <person name="Childers C.P."/>
            <person name="Glastad K.M."/>
            <person name="Gokhale K."/>
            <person name="Gowin J."/>
            <person name="Gronenberg W."/>
            <person name="Hermansen R.A."/>
            <person name="Hu H."/>
            <person name="Hunt B.G."/>
            <person name="Huylmans A.K."/>
            <person name="Khalil S.M."/>
            <person name="Mitchell R.D."/>
            <person name="Munoz-Torres M.C."/>
            <person name="Mustard J.A."/>
            <person name="Pan H."/>
            <person name="Reese J.T."/>
            <person name="Scharf M.E."/>
            <person name="Sun F."/>
            <person name="Vogel H."/>
            <person name="Xiao J."/>
            <person name="Yang W."/>
            <person name="Yang Z."/>
            <person name="Yang Z."/>
            <person name="Zhou J."/>
            <person name="Zhu J."/>
            <person name="Brent C.S."/>
            <person name="Elsik C.G."/>
            <person name="Goodisman M.A."/>
            <person name="Liberles D.A."/>
            <person name="Roe R.M."/>
            <person name="Vargo E.L."/>
            <person name="Vilcinskas A."/>
            <person name="Wang J."/>
            <person name="Bornberg-Bauer E."/>
            <person name="Korb J."/>
            <person name="Zhang G."/>
            <person name="Liebig J."/>
        </authorList>
    </citation>
    <scope>NUCLEOTIDE SEQUENCE [LARGE SCALE GENOMIC DNA]</scope>
    <source>
        <tissue evidence="9">Whole organism</tissue>
    </source>
</reference>
<dbReference type="InParanoid" id="A0A067R7W4"/>
<accession>A0A067R7W4</accession>
<dbReference type="Gene3D" id="3.80.10.10">
    <property type="entry name" value="Ribonuclease Inhibitor"/>
    <property type="match status" value="2"/>
</dbReference>
<dbReference type="Proteomes" id="UP000027135">
    <property type="component" value="Unassembled WGS sequence"/>
</dbReference>
<dbReference type="InterPro" id="IPR011989">
    <property type="entry name" value="ARM-like"/>
</dbReference>
<dbReference type="SUPFAM" id="SSF48371">
    <property type="entry name" value="ARM repeat"/>
    <property type="match status" value="1"/>
</dbReference>
<dbReference type="AlphaFoldDB" id="A0A067R7W4"/>
<comment type="similarity">
    <text evidence="1">Belongs to the zyg-11 family.</text>
</comment>
<dbReference type="EMBL" id="KK852639">
    <property type="protein sequence ID" value="KDR19632.1"/>
    <property type="molecule type" value="Genomic_DNA"/>
</dbReference>
<evidence type="ECO:0000313" key="9">
    <source>
        <dbReference type="EMBL" id="KDR19632.1"/>
    </source>
</evidence>
<evidence type="ECO:0000259" key="8">
    <source>
        <dbReference type="Pfam" id="PF25013"/>
    </source>
</evidence>
<proteinExistence type="inferred from homology"/>
<dbReference type="PANTHER" id="PTHR12904:SF23">
    <property type="entry name" value="PROTEIN ZER-1 HOMOLOG"/>
    <property type="match status" value="1"/>
</dbReference>
<keyword evidence="2" id="KW-0433">Leucine-rich repeat</keyword>
<dbReference type="FunCoup" id="A0A067R7W4">
    <property type="interactions" value="251"/>
</dbReference>
<dbReference type="InterPro" id="IPR055142">
    <property type="entry name" value="ZER1-like_C"/>
</dbReference>
<dbReference type="STRING" id="136037.A0A067R7W4"/>
<dbReference type="Pfam" id="PF22964">
    <property type="entry name" value="ZER1-like_2nd"/>
    <property type="match status" value="1"/>
</dbReference>
<dbReference type="PANTHER" id="PTHR12904">
    <property type="match status" value="1"/>
</dbReference>
<keyword evidence="3" id="KW-0677">Repeat</keyword>
<dbReference type="OMA" id="QIRRKHA"/>
<feature type="domain" description="Protein zer-1 homolog-like C-terminal" evidence="7">
    <location>
        <begin position="403"/>
        <end position="760"/>
    </location>
</feature>
<dbReference type="InterPro" id="IPR051341">
    <property type="entry name" value="Zyg-11_UBL_adapter"/>
</dbReference>
<feature type="domain" description="Zer-1-like leucine-rich repeats region" evidence="8">
    <location>
        <begin position="197"/>
        <end position="336"/>
    </location>
</feature>
<evidence type="ECO:0000256" key="3">
    <source>
        <dbReference type="ARBA" id="ARBA00022737"/>
    </source>
</evidence>
<evidence type="ECO:0000256" key="6">
    <source>
        <dbReference type="ARBA" id="ARBA00081214"/>
    </source>
</evidence>
<keyword evidence="10" id="KW-1185">Reference proteome</keyword>
<dbReference type="Gene3D" id="1.25.10.10">
    <property type="entry name" value="Leucine-rich Repeat Variant"/>
    <property type="match status" value="1"/>
</dbReference>
<keyword evidence="4" id="KW-0833">Ubl conjugation pathway</keyword>
<dbReference type="GO" id="GO:0031462">
    <property type="term" value="C:Cul2-RING ubiquitin ligase complex"/>
    <property type="evidence" value="ECO:0007669"/>
    <property type="project" value="TreeGrafter"/>
</dbReference>
<organism evidence="9 10">
    <name type="scientific">Zootermopsis nevadensis</name>
    <name type="common">Dampwood termite</name>
    <dbReference type="NCBI Taxonomy" id="136037"/>
    <lineage>
        <taxon>Eukaryota</taxon>
        <taxon>Metazoa</taxon>
        <taxon>Ecdysozoa</taxon>
        <taxon>Arthropoda</taxon>
        <taxon>Hexapoda</taxon>
        <taxon>Insecta</taxon>
        <taxon>Pterygota</taxon>
        <taxon>Neoptera</taxon>
        <taxon>Polyneoptera</taxon>
        <taxon>Dictyoptera</taxon>
        <taxon>Blattodea</taxon>
        <taxon>Blattoidea</taxon>
        <taxon>Termitoidae</taxon>
        <taxon>Termopsidae</taxon>
        <taxon>Zootermopsis</taxon>
    </lineage>
</organism>
<dbReference type="eggNOG" id="KOG3665">
    <property type="taxonomic scope" value="Eukaryota"/>
</dbReference>
<evidence type="ECO:0000256" key="5">
    <source>
        <dbReference type="ARBA" id="ARBA00067612"/>
    </source>
</evidence>
<protein>
    <recommendedName>
        <fullName evidence="5">Protein zer-1 homolog</fullName>
    </recommendedName>
    <alternativeName>
        <fullName evidence="6">Zyg-11 homolog B-like protein</fullName>
    </alternativeName>
</protein>
<evidence type="ECO:0000256" key="1">
    <source>
        <dbReference type="ARBA" id="ARBA00009420"/>
    </source>
</evidence>
<dbReference type="OrthoDB" id="5783533at2759"/>
<dbReference type="InterPro" id="IPR056845">
    <property type="entry name" value="LRR_Zer-1"/>
</dbReference>
<dbReference type="InterPro" id="IPR032675">
    <property type="entry name" value="LRR_dom_sf"/>
</dbReference>
<dbReference type="FunFam" id="1.25.10.10:FF:000111">
    <property type="entry name" value="Protein zer-1 homolog"/>
    <property type="match status" value="1"/>
</dbReference>
<evidence type="ECO:0000313" key="10">
    <source>
        <dbReference type="Proteomes" id="UP000027135"/>
    </source>
</evidence>